<gene>
    <name evidence="1" type="ORF">MEBOL_005657</name>
</gene>
<name>A0A250ILW9_9BACT</name>
<evidence type="ECO:0000313" key="2">
    <source>
        <dbReference type="Proteomes" id="UP000217289"/>
    </source>
</evidence>
<evidence type="ECO:0008006" key="3">
    <source>
        <dbReference type="Google" id="ProtNLM"/>
    </source>
</evidence>
<proteinExistence type="predicted"/>
<dbReference type="KEGG" id="mbd:MEBOL_005657"/>
<dbReference type="Proteomes" id="UP000217289">
    <property type="component" value="Chromosome"/>
</dbReference>
<reference evidence="1 2" key="1">
    <citation type="submission" date="2017-06" db="EMBL/GenBank/DDBJ databases">
        <authorList>
            <person name="Kim H.J."/>
            <person name="Triplett B.A."/>
        </authorList>
    </citation>
    <scope>NUCLEOTIDE SEQUENCE [LARGE SCALE GENOMIC DNA]</scope>
    <source>
        <strain evidence="1 2">DSM 14713</strain>
    </source>
</reference>
<organism evidence="1 2">
    <name type="scientific">Melittangium boletus DSM 14713</name>
    <dbReference type="NCBI Taxonomy" id="1294270"/>
    <lineage>
        <taxon>Bacteria</taxon>
        <taxon>Pseudomonadati</taxon>
        <taxon>Myxococcota</taxon>
        <taxon>Myxococcia</taxon>
        <taxon>Myxococcales</taxon>
        <taxon>Cystobacterineae</taxon>
        <taxon>Archangiaceae</taxon>
        <taxon>Melittangium</taxon>
    </lineage>
</organism>
<dbReference type="AlphaFoldDB" id="A0A250ILW9"/>
<dbReference type="EMBL" id="CP022163">
    <property type="protein sequence ID" value="ATB32181.1"/>
    <property type="molecule type" value="Genomic_DNA"/>
</dbReference>
<keyword evidence="2" id="KW-1185">Reference proteome</keyword>
<accession>A0A250ILW9</accession>
<evidence type="ECO:0000313" key="1">
    <source>
        <dbReference type="EMBL" id="ATB32181.1"/>
    </source>
</evidence>
<sequence length="248" mass="27058">MKRWELLLVFCLGCAGPSSSSRARVVEIPKGPWAEVPAVESSTDDTSIPIGLIRDMADALLKRPGARVCDPVTHLPIVGLSTEYCSTVYVAGSQDSLSWRVTEPVMGSHGSCKPFSRVEDDDYPASQVWVVGYIHNHPCGSPPSSGDLGTWPTDAFNPYVAMAEVRLIPGNPIPAVHGNVAVEIASAVVAERPDGTRIFLRYFPTGEIQQWSDARARWVALGQCSPRERGSRFKTPRCENEPLRLLSE</sequence>
<protein>
    <recommendedName>
        <fullName evidence="3">JAB domain-containing protein</fullName>
    </recommendedName>
</protein>